<evidence type="ECO:0000313" key="4">
    <source>
        <dbReference type="Proteomes" id="UP000002320"/>
    </source>
</evidence>
<dbReference type="Proteomes" id="UP000002320">
    <property type="component" value="Unassembled WGS sequence"/>
</dbReference>
<gene>
    <name evidence="3" type="primary">6046573</name>
    <name evidence="2" type="ORF">CpipJ_CPIJ013515</name>
</gene>
<name>B0X278_CULQU</name>
<evidence type="ECO:0000313" key="3">
    <source>
        <dbReference type="EnsemblMetazoa" id="CPIJ013515-PA"/>
    </source>
</evidence>
<accession>B0X278</accession>
<protein>
    <submittedName>
        <fullName evidence="2 3">Uncharacterized protein</fullName>
    </submittedName>
</protein>
<reference evidence="2" key="1">
    <citation type="submission" date="2007-03" db="EMBL/GenBank/DDBJ databases">
        <title>Annotation of Culex pipiens quinquefasciatus.</title>
        <authorList>
            <consortium name="The Broad Institute Genome Sequencing Platform"/>
            <person name="Atkinson P.W."/>
            <person name="Hemingway J."/>
            <person name="Christensen B.M."/>
            <person name="Higgs S."/>
            <person name="Kodira C."/>
            <person name="Hannick L."/>
            <person name="Megy K."/>
            <person name="O'Leary S."/>
            <person name="Pearson M."/>
            <person name="Haas B.J."/>
            <person name="Mauceli E."/>
            <person name="Wortman J.R."/>
            <person name="Lee N.H."/>
            <person name="Guigo R."/>
            <person name="Stanke M."/>
            <person name="Alvarado L."/>
            <person name="Amedeo P."/>
            <person name="Antoine C.H."/>
            <person name="Arensburger P."/>
            <person name="Bidwell S.L."/>
            <person name="Crawford M."/>
            <person name="Camaro F."/>
            <person name="Devon K."/>
            <person name="Engels R."/>
            <person name="Hammond M."/>
            <person name="Howarth C."/>
            <person name="Koehrsen M."/>
            <person name="Lawson D."/>
            <person name="Montgomery P."/>
            <person name="Nene V."/>
            <person name="Nusbaum C."/>
            <person name="Puiu D."/>
            <person name="Romero-Severson J."/>
            <person name="Severson D.W."/>
            <person name="Shumway M."/>
            <person name="Sisk P."/>
            <person name="Stolte C."/>
            <person name="Zeng Q."/>
            <person name="Eisenstadt E."/>
            <person name="Fraser-Liggett C."/>
            <person name="Strausberg R."/>
            <person name="Galagan J."/>
            <person name="Birren B."/>
            <person name="Collins F.H."/>
        </authorList>
    </citation>
    <scope>NUCLEOTIDE SEQUENCE [LARGE SCALE GENOMIC DNA]</scope>
    <source>
        <strain evidence="2">JHB</strain>
    </source>
</reference>
<feature type="region of interest" description="Disordered" evidence="1">
    <location>
        <begin position="1"/>
        <end position="39"/>
    </location>
</feature>
<keyword evidence="4" id="KW-1185">Reference proteome</keyword>
<evidence type="ECO:0000256" key="1">
    <source>
        <dbReference type="SAM" id="MobiDB-lite"/>
    </source>
</evidence>
<sequence length="39" mass="4134">MNRYRGVQVATAALKNGPKICSSSEEDEGTTAPTDANHN</sequence>
<dbReference type="EMBL" id="DS232281">
    <property type="protein sequence ID" value="EDS39008.1"/>
    <property type="molecule type" value="Genomic_DNA"/>
</dbReference>
<evidence type="ECO:0000313" key="2">
    <source>
        <dbReference type="EMBL" id="EDS39008.1"/>
    </source>
</evidence>
<dbReference type="VEuPathDB" id="VectorBase:CPIJ013515"/>
<organism>
    <name type="scientific">Culex quinquefasciatus</name>
    <name type="common">Southern house mosquito</name>
    <name type="synonym">Culex pungens</name>
    <dbReference type="NCBI Taxonomy" id="7176"/>
    <lineage>
        <taxon>Eukaryota</taxon>
        <taxon>Metazoa</taxon>
        <taxon>Ecdysozoa</taxon>
        <taxon>Arthropoda</taxon>
        <taxon>Hexapoda</taxon>
        <taxon>Insecta</taxon>
        <taxon>Pterygota</taxon>
        <taxon>Neoptera</taxon>
        <taxon>Endopterygota</taxon>
        <taxon>Diptera</taxon>
        <taxon>Nematocera</taxon>
        <taxon>Culicoidea</taxon>
        <taxon>Culicidae</taxon>
        <taxon>Culicinae</taxon>
        <taxon>Culicini</taxon>
        <taxon>Culex</taxon>
        <taxon>Culex</taxon>
    </lineage>
</organism>
<dbReference type="KEGG" id="cqu:CpipJ_CPIJ013515"/>
<dbReference type="HOGENOM" id="CLU_3320529_0_0_1"/>
<proteinExistence type="predicted"/>
<reference evidence="3" key="2">
    <citation type="submission" date="2020-05" db="UniProtKB">
        <authorList>
            <consortium name="EnsemblMetazoa"/>
        </authorList>
    </citation>
    <scope>IDENTIFICATION</scope>
    <source>
        <strain evidence="3">JHB</strain>
    </source>
</reference>
<dbReference type="InParanoid" id="B0X278"/>
<dbReference type="EnsemblMetazoa" id="CPIJ013515-RA">
    <property type="protein sequence ID" value="CPIJ013515-PA"/>
    <property type="gene ID" value="CPIJ013515"/>
</dbReference>
<dbReference type="AlphaFoldDB" id="B0X278"/>